<accession>A0ABT4D4I6</accession>
<evidence type="ECO:0000256" key="1">
    <source>
        <dbReference type="SAM" id="Coils"/>
    </source>
</evidence>
<organism evidence="2 3">
    <name type="scientific">Clostridium brassicae</name>
    <dbReference type="NCBI Taxonomy" id="2999072"/>
    <lineage>
        <taxon>Bacteria</taxon>
        <taxon>Bacillati</taxon>
        <taxon>Bacillota</taxon>
        <taxon>Clostridia</taxon>
        <taxon>Eubacteriales</taxon>
        <taxon>Clostridiaceae</taxon>
        <taxon>Clostridium</taxon>
    </lineage>
</organism>
<evidence type="ECO:0000313" key="2">
    <source>
        <dbReference type="EMBL" id="MCY6957194.1"/>
    </source>
</evidence>
<comment type="caution">
    <text evidence="2">The sequence shown here is derived from an EMBL/GenBank/DDBJ whole genome shotgun (WGS) entry which is preliminary data.</text>
</comment>
<name>A0ABT4D4I6_9CLOT</name>
<sequence length="110" mass="13640">MSKKEYYRRKMKEYKKAKNELELYKQELDRYLDKAITHFRSFSTVYEAEYNLQGEVMDNFNYKSENFSKEINQLFDKIENDIRIVNNQKIRANDLYNKYRELYEAACRHH</sequence>
<protein>
    <recommendedName>
        <fullName evidence="4">DUF5082 domain-containing protein</fullName>
    </recommendedName>
</protein>
<dbReference type="RefSeq" id="WP_268059551.1">
    <property type="nucleotide sequence ID" value="NZ_JAPQFJ010000001.1"/>
</dbReference>
<proteinExistence type="predicted"/>
<feature type="coiled-coil region" evidence="1">
    <location>
        <begin position="7"/>
        <end position="34"/>
    </location>
</feature>
<reference evidence="2" key="1">
    <citation type="submission" date="2022-12" db="EMBL/GenBank/DDBJ databases">
        <title>Clostridium sp. nov., isolated from industrial wastewater.</title>
        <authorList>
            <person name="Jiayan W."/>
        </authorList>
    </citation>
    <scope>NUCLEOTIDE SEQUENCE</scope>
    <source>
        <strain evidence="2">ZC22-4</strain>
    </source>
</reference>
<dbReference type="EMBL" id="JAPQFJ010000001">
    <property type="protein sequence ID" value="MCY6957194.1"/>
    <property type="molecule type" value="Genomic_DNA"/>
</dbReference>
<dbReference type="Proteomes" id="UP001144612">
    <property type="component" value="Unassembled WGS sequence"/>
</dbReference>
<gene>
    <name evidence="2" type="ORF">OW729_01100</name>
</gene>
<evidence type="ECO:0008006" key="4">
    <source>
        <dbReference type="Google" id="ProtNLM"/>
    </source>
</evidence>
<evidence type="ECO:0000313" key="3">
    <source>
        <dbReference type="Proteomes" id="UP001144612"/>
    </source>
</evidence>
<keyword evidence="3" id="KW-1185">Reference proteome</keyword>
<keyword evidence="1" id="KW-0175">Coiled coil</keyword>